<dbReference type="InterPro" id="IPR032675">
    <property type="entry name" value="LRR_dom_sf"/>
</dbReference>
<proteinExistence type="predicted"/>
<dbReference type="InterPro" id="IPR056789">
    <property type="entry name" value="LRR_R13L1-DRL21"/>
</dbReference>
<dbReference type="PRINTS" id="PR00364">
    <property type="entry name" value="DISEASERSIST"/>
</dbReference>
<evidence type="ECO:0000259" key="3">
    <source>
        <dbReference type="Pfam" id="PF00931"/>
    </source>
</evidence>
<evidence type="ECO:0000256" key="1">
    <source>
        <dbReference type="ARBA" id="ARBA00022614"/>
    </source>
</evidence>
<keyword evidence="1" id="KW-0433">Leucine-rich repeat</keyword>
<accession>A0A7N2MTT2</accession>
<dbReference type="Pfam" id="PF25019">
    <property type="entry name" value="LRR_R13L1-DRL21"/>
    <property type="match status" value="1"/>
</dbReference>
<dbReference type="Gramene" id="QL10p054701:mrna">
    <property type="protein sequence ID" value="QL10p054701:mrna"/>
    <property type="gene ID" value="QL10p054701"/>
</dbReference>
<reference evidence="5" key="2">
    <citation type="submission" date="2021-01" db="UniProtKB">
        <authorList>
            <consortium name="EnsemblPlants"/>
        </authorList>
    </citation>
    <scope>IDENTIFICATION</scope>
</reference>
<evidence type="ECO:0000313" key="5">
    <source>
        <dbReference type="EnsemblPlants" id="QL10p054701:mrna"/>
    </source>
</evidence>
<keyword evidence="6" id="KW-1185">Reference proteome</keyword>
<evidence type="ECO:0000256" key="2">
    <source>
        <dbReference type="ARBA" id="ARBA00022821"/>
    </source>
</evidence>
<feature type="domain" description="NB-ARC" evidence="3">
    <location>
        <begin position="94"/>
        <end position="250"/>
    </location>
</feature>
<evidence type="ECO:0000313" key="6">
    <source>
        <dbReference type="Proteomes" id="UP000594261"/>
    </source>
</evidence>
<dbReference type="SUPFAM" id="SSF52058">
    <property type="entry name" value="L domain-like"/>
    <property type="match status" value="1"/>
</dbReference>
<dbReference type="GO" id="GO:0006952">
    <property type="term" value="P:defense response"/>
    <property type="evidence" value="ECO:0007669"/>
    <property type="project" value="UniProtKB-KW"/>
</dbReference>
<dbReference type="EMBL" id="LRBV02000010">
    <property type="status" value="NOT_ANNOTATED_CDS"/>
    <property type="molecule type" value="Genomic_DNA"/>
</dbReference>
<dbReference type="Gene3D" id="3.40.50.300">
    <property type="entry name" value="P-loop containing nucleotide triphosphate hydrolases"/>
    <property type="match status" value="1"/>
</dbReference>
<dbReference type="PANTHER" id="PTHR36766">
    <property type="entry name" value="PLANT BROAD-SPECTRUM MILDEW RESISTANCE PROTEIN RPW8"/>
    <property type="match status" value="1"/>
</dbReference>
<feature type="domain" description="R13L1/DRL21-like LRR repeat region" evidence="4">
    <location>
        <begin position="453"/>
        <end position="587"/>
    </location>
</feature>
<name>A0A7N2MTT2_QUELO</name>
<protein>
    <submittedName>
        <fullName evidence="5">Uncharacterized protein</fullName>
    </submittedName>
</protein>
<reference evidence="5 6" key="1">
    <citation type="journal article" date="2016" name="G3 (Bethesda)">
        <title>First Draft Assembly and Annotation of the Genome of a California Endemic Oak Quercus lobata Nee (Fagaceae).</title>
        <authorList>
            <person name="Sork V.L."/>
            <person name="Fitz-Gibbon S.T."/>
            <person name="Puiu D."/>
            <person name="Crepeau M."/>
            <person name="Gugger P.F."/>
            <person name="Sherman R."/>
            <person name="Stevens K."/>
            <person name="Langley C.H."/>
            <person name="Pellegrini M."/>
            <person name="Salzberg S.L."/>
        </authorList>
    </citation>
    <scope>NUCLEOTIDE SEQUENCE [LARGE SCALE GENOMIC DNA]</scope>
    <source>
        <strain evidence="5 6">cv. SW786</strain>
    </source>
</reference>
<organism evidence="5 6">
    <name type="scientific">Quercus lobata</name>
    <name type="common">Valley oak</name>
    <dbReference type="NCBI Taxonomy" id="97700"/>
    <lineage>
        <taxon>Eukaryota</taxon>
        <taxon>Viridiplantae</taxon>
        <taxon>Streptophyta</taxon>
        <taxon>Embryophyta</taxon>
        <taxon>Tracheophyta</taxon>
        <taxon>Spermatophyta</taxon>
        <taxon>Magnoliopsida</taxon>
        <taxon>eudicotyledons</taxon>
        <taxon>Gunneridae</taxon>
        <taxon>Pentapetalae</taxon>
        <taxon>rosids</taxon>
        <taxon>fabids</taxon>
        <taxon>Fagales</taxon>
        <taxon>Fagaceae</taxon>
        <taxon>Quercus</taxon>
    </lineage>
</organism>
<dbReference type="SUPFAM" id="SSF52540">
    <property type="entry name" value="P-loop containing nucleoside triphosphate hydrolases"/>
    <property type="match status" value="1"/>
</dbReference>
<evidence type="ECO:0000259" key="4">
    <source>
        <dbReference type="Pfam" id="PF25019"/>
    </source>
</evidence>
<dbReference type="InterPro" id="IPR027417">
    <property type="entry name" value="P-loop_NTPase"/>
</dbReference>
<dbReference type="InParanoid" id="A0A7N2MTT2"/>
<sequence>MAEYVLSVVEGVIANVMSLAVELIESVRVFKDELNTLLDSSTKIQALLRAEKRQKNDIVMSIWLLKLKDISLDWKTDSFIDGSEVVGRGDDVLEIVNLLIGAKNQQDIPVIPIVGMAGLGRTITAKLVYNHELVKKHFDVRMWVCVSEDFDVERILREILEVLNNCSIGLENKNAILYHLQKKLKGKRYLLILDDVWIENSEKWDSLRRSLLGINQNHGNNIIVTTRSDNVAQIMETSLRHKLEKLSEDEYPEKDLCGDVIRCKMHDLVHDLAISISKGETLHLEGNLWDGIDESHIRRLSLISGGHTTHAIPLSKDGMGRLHTVFLNHVDLGDKLLKFKCVRGLSLCGSCIKELPEYIGKLRHFRLLHIKNTYIKLIPNSVTMLYNLLALVIRNCRFLKELPKDLRNLIKLRHIDIDISNWNIMKLPPNMGRLTCLQTLSFLDIGQDIGGRIEELGCLRQLGGELSIYNLEHVRDKEEAKTANLAEKPKLHKLGFHWRRGRAREGNNNDEDVLEGLQPHPNLKSLKINHFNGEKFPSWLLGSDNIRGGLLLFNHLLEICLSCCKKCEKIPTLGHLPSLKVLEIREMDNVRCIGTEFYSSYNGEGSSNSRGGSGSTVLFPALEKLILESMHNLVKWNGVTEPTAKIGMMFPRLGSLTDLSIRDCADLGSILPHEHVWPFCPSLRSLSICDCHKLSTLPDALHNLQCLEKFQVNLTMHVKEPIEYPTPLAVSTPGTNKGATVEPFFRKAQN</sequence>
<dbReference type="Proteomes" id="UP000594261">
    <property type="component" value="Chromosome 10"/>
</dbReference>
<keyword evidence="2" id="KW-0611">Plant defense</keyword>
<dbReference type="Gene3D" id="3.80.10.10">
    <property type="entry name" value="Ribonuclease Inhibitor"/>
    <property type="match status" value="1"/>
</dbReference>
<dbReference type="Pfam" id="PF00931">
    <property type="entry name" value="NB-ARC"/>
    <property type="match status" value="1"/>
</dbReference>
<dbReference type="GO" id="GO:0043531">
    <property type="term" value="F:ADP binding"/>
    <property type="evidence" value="ECO:0007669"/>
    <property type="project" value="InterPro"/>
</dbReference>
<dbReference type="OMA" id="WHINLSK"/>
<dbReference type="AlphaFoldDB" id="A0A7N2MTT2"/>
<dbReference type="EnsemblPlants" id="QL10p054701:mrna">
    <property type="protein sequence ID" value="QL10p054701:mrna"/>
    <property type="gene ID" value="QL10p054701"/>
</dbReference>
<dbReference type="PANTHER" id="PTHR36766:SF70">
    <property type="entry name" value="DISEASE RESISTANCE PROTEIN RGA4"/>
    <property type="match status" value="1"/>
</dbReference>
<dbReference type="InterPro" id="IPR002182">
    <property type="entry name" value="NB-ARC"/>
</dbReference>